<dbReference type="RefSeq" id="WP_188633340.1">
    <property type="nucleotide sequence ID" value="NZ_BMNQ01000038.1"/>
</dbReference>
<dbReference type="Pfam" id="PF00394">
    <property type="entry name" value="Cu-oxidase"/>
    <property type="match status" value="1"/>
</dbReference>
<feature type="domain" description="Plastocyanin-like" evidence="9">
    <location>
        <begin position="214"/>
        <end position="307"/>
    </location>
</feature>
<feature type="domain" description="Plastocyanin-like" evidence="10">
    <location>
        <begin position="396"/>
        <end position="507"/>
    </location>
</feature>
<dbReference type="FunFam" id="2.60.40.420:FF:000081">
    <property type="entry name" value="Spore coat protein A"/>
    <property type="match status" value="1"/>
</dbReference>
<evidence type="ECO:0000256" key="5">
    <source>
        <dbReference type="ARBA" id="ARBA00022723"/>
    </source>
</evidence>
<dbReference type="Pfam" id="PF07731">
    <property type="entry name" value="Cu-oxidase_2"/>
    <property type="match status" value="1"/>
</dbReference>
<dbReference type="SUPFAM" id="SSF49503">
    <property type="entry name" value="Cupredoxins"/>
    <property type="match status" value="3"/>
</dbReference>
<dbReference type="CDD" id="cd13891">
    <property type="entry name" value="CuRO_3_CotA_like"/>
    <property type="match status" value="1"/>
</dbReference>
<keyword evidence="13" id="KW-1185">Reference proteome</keyword>
<dbReference type="CDD" id="cd13868">
    <property type="entry name" value="CuRO_2_CotA_like"/>
    <property type="match status" value="1"/>
</dbReference>
<keyword evidence="12" id="KW-0946">Virion</keyword>
<evidence type="ECO:0000256" key="3">
    <source>
        <dbReference type="ARBA" id="ARBA00010609"/>
    </source>
</evidence>
<accession>A0A917PZI2</accession>
<name>A0A917PZI2_9BACI</name>
<dbReference type="PANTHER" id="PTHR48267">
    <property type="entry name" value="CUPREDOXIN SUPERFAMILY PROTEIN"/>
    <property type="match status" value="1"/>
</dbReference>
<dbReference type="Gene3D" id="2.60.40.420">
    <property type="entry name" value="Cupredoxins - blue copper proteins"/>
    <property type="match status" value="3"/>
</dbReference>
<dbReference type="Pfam" id="PF07732">
    <property type="entry name" value="Cu-oxidase_3"/>
    <property type="match status" value="1"/>
</dbReference>
<evidence type="ECO:0000313" key="13">
    <source>
        <dbReference type="Proteomes" id="UP000658382"/>
    </source>
</evidence>
<dbReference type="FunFam" id="2.60.40.420:FF:000087">
    <property type="entry name" value="Spore coat protein A"/>
    <property type="match status" value="1"/>
</dbReference>
<dbReference type="PANTHER" id="PTHR48267:SF1">
    <property type="entry name" value="BILIRUBIN OXIDASE"/>
    <property type="match status" value="1"/>
</dbReference>
<dbReference type="InterPro" id="IPR011707">
    <property type="entry name" value="Cu-oxidase-like_N"/>
</dbReference>
<protein>
    <recommendedName>
        <fullName evidence="8">Laccase</fullName>
        <ecNumber evidence="4">1.10.3.2</ecNumber>
    </recommendedName>
</protein>
<keyword evidence="12" id="KW-0167">Capsid protein</keyword>
<dbReference type="EC" id="1.10.3.2" evidence="4"/>
<evidence type="ECO:0000259" key="10">
    <source>
        <dbReference type="Pfam" id="PF07731"/>
    </source>
</evidence>
<evidence type="ECO:0000259" key="9">
    <source>
        <dbReference type="Pfam" id="PF00394"/>
    </source>
</evidence>
<dbReference type="InterPro" id="IPR011706">
    <property type="entry name" value="Cu-oxidase_C"/>
</dbReference>
<dbReference type="CDD" id="cd13844">
    <property type="entry name" value="CuRO_1_BOD_CotA_like"/>
    <property type="match status" value="1"/>
</dbReference>
<keyword evidence="5" id="KW-0479">Metal-binding</keyword>
<reference evidence="12" key="1">
    <citation type="journal article" date="2014" name="Int. J. Syst. Evol. Microbiol.">
        <title>Complete genome sequence of Corynebacterium casei LMG S-19264T (=DSM 44701T), isolated from a smear-ripened cheese.</title>
        <authorList>
            <consortium name="US DOE Joint Genome Institute (JGI-PGF)"/>
            <person name="Walter F."/>
            <person name="Albersmeier A."/>
            <person name="Kalinowski J."/>
            <person name="Ruckert C."/>
        </authorList>
    </citation>
    <scope>NUCLEOTIDE SEQUENCE</scope>
    <source>
        <strain evidence="12">JCM 12580</strain>
    </source>
</reference>
<evidence type="ECO:0000256" key="8">
    <source>
        <dbReference type="ARBA" id="ARBA00072552"/>
    </source>
</evidence>
<evidence type="ECO:0000256" key="1">
    <source>
        <dbReference type="ARBA" id="ARBA00000349"/>
    </source>
</evidence>
<keyword evidence="7" id="KW-0186">Copper</keyword>
<sequence>MNKKLKKFVDALPIPKTLQPARKNKNGDYYEVHMTEFRQKLHRDLRPTRLWGYNGQFPGPVIDVNHGEPIHVKWENRLPDHHFLPIDTSFHNLDKLPEVRTVTHLHGSETKSESDGYPDAWFTRNFRETGPDFKTDIYHYPNHQRGATLWYHDHAMGITRLNVYAGLAGMYIIRDEQEKHMKLPSDDYEIPLIIMDKSFHDNGELFYPRQPNDPQNNWPTPSIKPFFNGETNVVNGKIWPYLQVEPRKYRFRILNAANTRAYQLSLDSKQPFYQIGSDGGLMRKTVKLDNLAIEPAERFDVIIDFSNYKGKTITLKNDLGPNADPKDETDDVMQFDVSLPLSSEDRSRIPRHLTRIPSLRQNNIQRIRNLKLVGSTDKLGRPLLLLDNKKWADPVTEMPELNATEVWSFINVTNFAHPIHIHLIQFQVIDRRPFDLDSYNKDGTINFTGPAEPPQANEKGWKDTVSASAGQITRVIAKFGPFTGNYVWHCHILEHEDYDMMRPMQVIERKKDE</sequence>
<evidence type="ECO:0000256" key="2">
    <source>
        <dbReference type="ARBA" id="ARBA00001973"/>
    </source>
</evidence>
<dbReference type="Proteomes" id="UP000658382">
    <property type="component" value="Unassembled WGS sequence"/>
</dbReference>
<comment type="caution">
    <text evidence="12">The sequence shown here is derived from an EMBL/GenBank/DDBJ whole genome shotgun (WGS) entry which is preliminary data.</text>
</comment>
<comment type="similarity">
    <text evidence="3">Belongs to the multicopper oxidase family.</text>
</comment>
<keyword evidence="6" id="KW-0560">Oxidoreductase</keyword>
<dbReference type="GO" id="GO:0052716">
    <property type="term" value="F:hydroquinone:oxygen oxidoreductase activity"/>
    <property type="evidence" value="ECO:0007669"/>
    <property type="project" value="UniProtKB-EC"/>
</dbReference>
<dbReference type="InterPro" id="IPR008972">
    <property type="entry name" value="Cupredoxin"/>
</dbReference>
<evidence type="ECO:0000256" key="4">
    <source>
        <dbReference type="ARBA" id="ARBA00012297"/>
    </source>
</evidence>
<comment type="catalytic activity">
    <reaction evidence="1">
        <text>4 hydroquinone + O2 = 4 benzosemiquinone + 2 H2O</text>
        <dbReference type="Rhea" id="RHEA:11276"/>
        <dbReference type="ChEBI" id="CHEBI:15377"/>
        <dbReference type="ChEBI" id="CHEBI:15379"/>
        <dbReference type="ChEBI" id="CHEBI:17594"/>
        <dbReference type="ChEBI" id="CHEBI:17977"/>
        <dbReference type="EC" id="1.10.3.2"/>
    </reaction>
</comment>
<organism evidence="12 13">
    <name type="scientific">Lentibacillus kapialis</name>
    <dbReference type="NCBI Taxonomy" id="340214"/>
    <lineage>
        <taxon>Bacteria</taxon>
        <taxon>Bacillati</taxon>
        <taxon>Bacillota</taxon>
        <taxon>Bacilli</taxon>
        <taxon>Bacillales</taxon>
        <taxon>Bacillaceae</taxon>
        <taxon>Lentibacillus</taxon>
    </lineage>
</organism>
<gene>
    <name evidence="12" type="primary">cotA</name>
    <name evidence="12" type="ORF">GCM10007063_23990</name>
</gene>
<proteinExistence type="inferred from homology"/>
<comment type="cofactor">
    <cofactor evidence="2">
        <name>Cu(2+)</name>
        <dbReference type="ChEBI" id="CHEBI:29036"/>
    </cofactor>
</comment>
<evidence type="ECO:0000259" key="11">
    <source>
        <dbReference type="Pfam" id="PF07732"/>
    </source>
</evidence>
<dbReference type="AlphaFoldDB" id="A0A917PZI2"/>
<dbReference type="EMBL" id="BMNQ01000038">
    <property type="protein sequence ID" value="GGK00875.1"/>
    <property type="molecule type" value="Genomic_DNA"/>
</dbReference>
<evidence type="ECO:0000313" key="12">
    <source>
        <dbReference type="EMBL" id="GGK00875.1"/>
    </source>
</evidence>
<feature type="domain" description="Plastocyanin-like" evidence="11">
    <location>
        <begin position="47"/>
        <end position="177"/>
    </location>
</feature>
<reference evidence="12" key="2">
    <citation type="submission" date="2020-09" db="EMBL/GenBank/DDBJ databases">
        <authorList>
            <person name="Sun Q."/>
            <person name="Ohkuma M."/>
        </authorList>
    </citation>
    <scope>NUCLEOTIDE SEQUENCE</scope>
    <source>
        <strain evidence="12">JCM 12580</strain>
    </source>
</reference>
<dbReference type="InterPro" id="IPR001117">
    <property type="entry name" value="Cu-oxidase_2nd"/>
</dbReference>
<evidence type="ECO:0000256" key="6">
    <source>
        <dbReference type="ARBA" id="ARBA00023002"/>
    </source>
</evidence>
<dbReference type="InterPro" id="IPR045087">
    <property type="entry name" value="Cu-oxidase_fam"/>
</dbReference>
<evidence type="ECO:0000256" key="7">
    <source>
        <dbReference type="ARBA" id="ARBA00023008"/>
    </source>
</evidence>
<dbReference type="GO" id="GO:0005507">
    <property type="term" value="F:copper ion binding"/>
    <property type="evidence" value="ECO:0007669"/>
    <property type="project" value="InterPro"/>
</dbReference>